<evidence type="ECO:0000256" key="2">
    <source>
        <dbReference type="SAM" id="SignalP"/>
    </source>
</evidence>
<feature type="compositionally biased region" description="Basic and acidic residues" evidence="1">
    <location>
        <begin position="190"/>
        <end position="207"/>
    </location>
</feature>
<accession>A0A172TSC2</accession>
<sequence>MKKKALFIMPLVFSALCCFAQDTTTRPSTDTTAGGGGLGTAEDSIMMDTRIQAGSLQKKDVKFLVEAASASRMEIELGQLAQKKGASQQVKDYGAMIVRDHTKATEELKSVVASKGASIPDTLMPKHKALMDRLNGLEGAEFDKEYMAIMRDSHEKAIDEFEDETKDAKDPDVKAFATKQLPVLQSHHQQAKEAKGPMKENMKQEKKGKNKTGTSGTDNQ</sequence>
<gene>
    <name evidence="4" type="ORF">SY85_03965</name>
</gene>
<feature type="domain" description="DUF4142" evidence="3">
    <location>
        <begin position="59"/>
        <end position="193"/>
    </location>
</feature>
<dbReference type="AlphaFoldDB" id="A0A172TSC2"/>
<dbReference type="PANTHER" id="PTHR38593">
    <property type="entry name" value="BLR2558 PROTEIN"/>
    <property type="match status" value="1"/>
</dbReference>
<evidence type="ECO:0000256" key="1">
    <source>
        <dbReference type="SAM" id="MobiDB-lite"/>
    </source>
</evidence>
<protein>
    <recommendedName>
        <fullName evidence="3">DUF4142 domain-containing protein</fullName>
    </recommendedName>
</protein>
<dbReference type="Pfam" id="PF13628">
    <property type="entry name" value="DUF4142"/>
    <property type="match status" value="1"/>
</dbReference>
<feature type="compositionally biased region" description="Low complexity" evidence="1">
    <location>
        <begin position="211"/>
        <end position="220"/>
    </location>
</feature>
<dbReference type="InterPro" id="IPR025419">
    <property type="entry name" value="DUF4142"/>
</dbReference>
<dbReference type="Gene3D" id="1.20.1260.10">
    <property type="match status" value="1"/>
</dbReference>
<dbReference type="OrthoDB" id="883203at2"/>
<evidence type="ECO:0000313" key="4">
    <source>
        <dbReference type="EMBL" id="ANE49774.1"/>
    </source>
</evidence>
<feature type="signal peptide" evidence="2">
    <location>
        <begin position="1"/>
        <end position="20"/>
    </location>
</feature>
<proteinExistence type="predicted"/>
<dbReference type="Proteomes" id="UP000077177">
    <property type="component" value="Chromosome"/>
</dbReference>
<dbReference type="KEGG" id="fla:SY85_03965"/>
<feature type="region of interest" description="Disordered" evidence="1">
    <location>
        <begin position="180"/>
        <end position="220"/>
    </location>
</feature>
<dbReference type="InterPro" id="IPR012347">
    <property type="entry name" value="Ferritin-like"/>
</dbReference>
<feature type="chain" id="PRO_5008001080" description="DUF4142 domain-containing protein" evidence="2">
    <location>
        <begin position="21"/>
        <end position="220"/>
    </location>
</feature>
<dbReference type="RefSeq" id="WP_066401911.1">
    <property type="nucleotide sequence ID" value="NZ_CP011390.1"/>
</dbReference>
<dbReference type="PANTHER" id="PTHR38593:SF1">
    <property type="entry name" value="BLR2558 PROTEIN"/>
    <property type="match status" value="1"/>
</dbReference>
<reference evidence="5" key="1">
    <citation type="submission" date="2015-01" db="EMBL/GenBank/DDBJ databases">
        <title>Flavisolibacter sp./LCS9/ whole genome sequencing.</title>
        <authorList>
            <person name="Kim M.K."/>
            <person name="Srinivasan S."/>
            <person name="Lee J.-J."/>
        </authorList>
    </citation>
    <scope>NUCLEOTIDE SEQUENCE [LARGE SCALE GENOMIC DNA]</scope>
    <source>
        <strain evidence="5">LCS9</strain>
    </source>
</reference>
<name>A0A172TSC2_9BACT</name>
<keyword evidence="5" id="KW-1185">Reference proteome</keyword>
<evidence type="ECO:0000313" key="5">
    <source>
        <dbReference type="Proteomes" id="UP000077177"/>
    </source>
</evidence>
<dbReference type="EMBL" id="CP011390">
    <property type="protein sequence ID" value="ANE49774.1"/>
    <property type="molecule type" value="Genomic_DNA"/>
</dbReference>
<evidence type="ECO:0000259" key="3">
    <source>
        <dbReference type="Pfam" id="PF13628"/>
    </source>
</evidence>
<reference evidence="4 5" key="2">
    <citation type="journal article" date="2016" name="Int. J. Syst. Evol. Microbiol.">
        <title>Flavisolibacter tropicus sp. nov., isolated from tropical soil.</title>
        <authorList>
            <person name="Lee J.J."/>
            <person name="Kang M.S."/>
            <person name="Kim G.S."/>
            <person name="Lee C.S."/>
            <person name="Lim S."/>
            <person name="Lee J."/>
            <person name="Roh S.H."/>
            <person name="Kang H."/>
            <person name="Ha J.M."/>
            <person name="Bae S."/>
            <person name="Jung H.Y."/>
            <person name="Kim M.K."/>
        </authorList>
    </citation>
    <scope>NUCLEOTIDE SEQUENCE [LARGE SCALE GENOMIC DNA]</scope>
    <source>
        <strain evidence="4 5">LCS9</strain>
    </source>
</reference>
<keyword evidence="2" id="KW-0732">Signal</keyword>
<organism evidence="4 5">
    <name type="scientific">Flavisolibacter tropicus</name>
    <dbReference type="NCBI Taxonomy" id="1492898"/>
    <lineage>
        <taxon>Bacteria</taxon>
        <taxon>Pseudomonadati</taxon>
        <taxon>Bacteroidota</taxon>
        <taxon>Chitinophagia</taxon>
        <taxon>Chitinophagales</taxon>
        <taxon>Chitinophagaceae</taxon>
        <taxon>Flavisolibacter</taxon>
    </lineage>
</organism>
<dbReference type="STRING" id="1492898.SY85_03965"/>